<feature type="transmembrane region" description="Helical" evidence="5">
    <location>
        <begin position="250"/>
        <end position="268"/>
    </location>
</feature>
<dbReference type="GO" id="GO:0022857">
    <property type="term" value="F:transmembrane transporter activity"/>
    <property type="evidence" value="ECO:0007669"/>
    <property type="project" value="InterPro"/>
</dbReference>
<dbReference type="Proteomes" id="UP000243793">
    <property type="component" value="Chromosome"/>
</dbReference>
<proteinExistence type="predicted"/>
<gene>
    <name evidence="7" type="ORF">CBP12_12470</name>
</gene>
<evidence type="ECO:0000256" key="5">
    <source>
        <dbReference type="SAM" id="Phobius"/>
    </source>
</evidence>
<dbReference type="KEGG" id="ocm:CBP12_12470"/>
<feature type="transmembrane region" description="Helical" evidence="5">
    <location>
        <begin position="303"/>
        <end position="322"/>
    </location>
</feature>
<dbReference type="AlphaFoldDB" id="A0A1Y0CZX7"/>
<evidence type="ECO:0000313" key="8">
    <source>
        <dbReference type="Proteomes" id="UP000243793"/>
    </source>
</evidence>
<evidence type="ECO:0000259" key="6">
    <source>
        <dbReference type="PROSITE" id="PS50850"/>
    </source>
</evidence>
<sequence length="390" mass="42069">MLSRLANHSRLIFACLIVSIGQLSVGLLLPVLPAISNSLAEDANRVQWLISIYLCSFGPVQLLYGPLSDAKGRRPVLIAGLALAITGVGVCLLPNISFEWLLVGRLLQGLGAGCGAVVSRAMLRDSFAGPYLRNALSYVAMAAAFTPIVAPAVGGIIGYHFGWHSVFLAMWLYLLSLWLLLFFRFEETHTQPSKSLQLTTIVANYRYLLSCRHFLGHGGMLWGQFSLMMVSISVMPYIMQHHIGMTTAQYGRWALLPALGLLLGGMINNRIQHKVSAEQVLRVSPYLQLAAGGWLLLVPTQPGWLIAGIFIQALGNGMAFPNAMSRLLEPYKDLAGAAAALSGALQMLSAALLTAALVYLGVNDVVSLGICILLGALVLKLLSWCAVGRW</sequence>
<feature type="transmembrane region" description="Helical" evidence="5">
    <location>
        <begin position="135"/>
        <end position="157"/>
    </location>
</feature>
<feature type="transmembrane region" description="Helical" evidence="5">
    <location>
        <begin position="163"/>
        <end position="183"/>
    </location>
</feature>
<feature type="transmembrane region" description="Helical" evidence="5">
    <location>
        <begin position="12"/>
        <end position="34"/>
    </location>
</feature>
<comment type="subcellular location">
    <subcellularLocation>
        <location evidence="1">Membrane</location>
        <topology evidence="1">Multi-pass membrane protein</topology>
    </subcellularLocation>
</comment>
<dbReference type="RefSeq" id="WP_086964890.1">
    <property type="nucleotide sequence ID" value="NZ_CP021376.1"/>
</dbReference>
<dbReference type="CDD" id="cd17320">
    <property type="entry name" value="MFS_MdfA_MDR_like"/>
    <property type="match status" value="1"/>
</dbReference>
<keyword evidence="4 5" id="KW-0472">Membrane</keyword>
<feature type="transmembrane region" description="Helical" evidence="5">
    <location>
        <begin position="365"/>
        <end position="387"/>
    </location>
</feature>
<evidence type="ECO:0000256" key="2">
    <source>
        <dbReference type="ARBA" id="ARBA00022692"/>
    </source>
</evidence>
<keyword evidence="2 5" id="KW-0812">Transmembrane</keyword>
<dbReference type="EMBL" id="CP021376">
    <property type="protein sequence ID" value="ART80869.1"/>
    <property type="molecule type" value="Genomic_DNA"/>
</dbReference>
<dbReference type="SUPFAM" id="SSF103473">
    <property type="entry name" value="MFS general substrate transporter"/>
    <property type="match status" value="1"/>
</dbReference>
<evidence type="ECO:0000256" key="3">
    <source>
        <dbReference type="ARBA" id="ARBA00022989"/>
    </source>
</evidence>
<dbReference type="InterPro" id="IPR036259">
    <property type="entry name" value="MFS_trans_sf"/>
</dbReference>
<dbReference type="PANTHER" id="PTHR23502:SF75">
    <property type="entry name" value="MULTIDRUG RESISTANCE PROTEIN D"/>
    <property type="match status" value="1"/>
</dbReference>
<keyword evidence="8" id="KW-1185">Reference proteome</keyword>
<feature type="transmembrane region" description="Helical" evidence="5">
    <location>
        <begin position="102"/>
        <end position="123"/>
    </location>
</feature>
<dbReference type="PROSITE" id="PS50850">
    <property type="entry name" value="MFS"/>
    <property type="match status" value="1"/>
</dbReference>
<dbReference type="PRINTS" id="PR01035">
    <property type="entry name" value="TCRTETA"/>
</dbReference>
<name>A0A1Y0CZX7_9GAMM</name>
<feature type="transmembrane region" description="Helical" evidence="5">
    <location>
        <begin position="214"/>
        <end position="238"/>
    </location>
</feature>
<feature type="transmembrane region" description="Helical" evidence="5">
    <location>
        <begin position="76"/>
        <end position="96"/>
    </location>
</feature>
<dbReference type="Pfam" id="PF07690">
    <property type="entry name" value="MFS_1"/>
    <property type="match status" value="1"/>
</dbReference>
<keyword evidence="3 5" id="KW-1133">Transmembrane helix</keyword>
<feature type="transmembrane region" description="Helical" evidence="5">
    <location>
        <begin position="334"/>
        <end position="359"/>
    </location>
</feature>
<accession>A0A1Y0CZX7</accession>
<feature type="transmembrane region" description="Helical" evidence="5">
    <location>
        <begin position="280"/>
        <end position="297"/>
    </location>
</feature>
<dbReference type="GO" id="GO:0005886">
    <property type="term" value="C:plasma membrane"/>
    <property type="evidence" value="ECO:0007669"/>
    <property type="project" value="TreeGrafter"/>
</dbReference>
<reference evidence="8" key="1">
    <citation type="submission" date="2017-05" db="EMBL/GenBank/DDBJ databases">
        <authorList>
            <person name="Sung H."/>
        </authorList>
    </citation>
    <scope>NUCLEOTIDE SEQUENCE [LARGE SCALE GENOMIC DNA]</scope>
    <source>
        <strain evidence="8">AMac2203</strain>
    </source>
</reference>
<organism evidence="7 8">
    <name type="scientific">Oceanisphaera avium</name>
    <dbReference type="NCBI Taxonomy" id="1903694"/>
    <lineage>
        <taxon>Bacteria</taxon>
        <taxon>Pseudomonadati</taxon>
        <taxon>Pseudomonadota</taxon>
        <taxon>Gammaproteobacteria</taxon>
        <taxon>Aeromonadales</taxon>
        <taxon>Aeromonadaceae</taxon>
        <taxon>Oceanisphaera</taxon>
    </lineage>
</organism>
<dbReference type="InterPro" id="IPR001958">
    <property type="entry name" value="Tet-R_TetA/multi-R_MdtG-like"/>
</dbReference>
<evidence type="ECO:0000256" key="4">
    <source>
        <dbReference type="ARBA" id="ARBA00023136"/>
    </source>
</evidence>
<protein>
    <submittedName>
        <fullName evidence="7">MFS transporter</fullName>
    </submittedName>
</protein>
<feature type="domain" description="Major facilitator superfamily (MFS) profile" evidence="6">
    <location>
        <begin position="10"/>
        <end position="387"/>
    </location>
</feature>
<dbReference type="OrthoDB" id="9814303at2"/>
<dbReference type="InterPro" id="IPR020846">
    <property type="entry name" value="MFS_dom"/>
</dbReference>
<evidence type="ECO:0000256" key="1">
    <source>
        <dbReference type="ARBA" id="ARBA00004141"/>
    </source>
</evidence>
<dbReference type="GO" id="GO:1990961">
    <property type="term" value="P:xenobiotic detoxification by transmembrane export across the plasma membrane"/>
    <property type="evidence" value="ECO:0007669"/>
    <property type="project" value="TreeGrafter"/>
</dbReference>
<feature type="transmembrane region" description="Helical" evidence="5">
    <location>
        <begin position="46"/>
        <end position="64"/>
    </location>
</feature>
<dbReference type="InterPro" id="IPR011701">
    <property type="entry name" value="MFS"/>
</dbReference>
<dbReference type="PANTHER" id="PTHR23502">
    <property type="entry name" value="MAJOR FACILITATOR SUPERFAMILY"/>
    <property type="match status" value="1"/>
</dbReference>
<dbReference type="Gene3D" id="1.20.1720.10">
    <property type="entry name" value="Multidrug resistance protein D"/>
    <property type="match status" value="1"/>
</dbReference>
<evidence type="ECO:0000313" key="7">
    <source>
        <dbReference type="EMBL" id="ART80869.1"/>
    </source>
</evidence>